<sequence>MTFSTDCSMSDHLAWVQWWAFPWKYAHEDWKGQNAKIETLYQRGRRVPVDLMGVAACLPPAPQPTVLRMALSSNEQLDLALTLVHDTFNPEAAAHLSDRHQLWCLRLSKALPPAMLSPEDDPLRLLHSWLEPAIWQRIRLRFSRERTSEVEKRHLCLENASSRLDTLWQAVVWRVTSSPGEPTASGLNR</sequence>
<proteinExistence type="predicted"/>
<accession>A0A8B3Y2G6</accession>
<evidence type="ECO:0000313" key="1">
    <source>
        <dbReference type="EMBL" id="SDU28315.1"/>
    </source>
</evidence>
<organism evidence="1 2">
    <name type="scientific">Pseudomonas orientalis</name>
    <dbReference type="NCBI Taxonomy" id="76758"/>
    <lineage>
        <taxon>Bacteria</taxon>
        <taxon>Pseudomonadati</taxon>
        <taxon>Pseudomonadota</taxon>
        <taxon>Gammaproteobacteria</taxon>
        <taxon>Pseudomonadales</taxon>
        <taxon>Pseudomonadaceae</taxon>
        <taxon>Pseudomonas</taxon>
    </lineage>
</organism>
<dbReference type="EMBL" id="LT629782">
    <property type="protein sequence ID" value="SDU28315.1"/>
    <property type="molecule type" value="Genomic_DNA"/>
</dbReference>
<name>A0A8B3Y2G6_9PSED</name>
<dbReference type="Proteomes" id="UP000183653">
    <property type="component" value="Chromosome I"/>
</dbReference>
<gene>
    <name evidence="1" type="ORF">SAMN04490197_4530</name>
</gene>
<dbReference type="AlphaFoldDB" id="A0A8B3Y2G6"/>
<reference evidence="1 2" key="1">
    <citation type="submission" date="2016-10" db="EMBL/GenBank/DDBJ databases">
        <authorList>
            <person name="Varghese N."/>
            <person name="Submissions S."/>
        </authorList>
    </citation>
    <scope>NUCLEOTIDE SEQUENCE [LARGE SCALE GENOMIC DNA]</scope>
    <source>
        <strain evidence="1 2">BS2775</strain>
    </source>
</reference>
<evidence type="ECO:0000313" key="2">
    <source>
        <dbReference type="Proteomes" id="UP000183653"/>
    </source>
</evidence>
<evidence type="ECO:0008006" key="3">
    <source>
        <dbReference type="Google" id="ProtNLM"/>
    </source>
</evidence>
<keyword evidence="2" id="KW-1185">Reference proteome</keyword>
<protein>
    <recommendedName>
        <fullName evidence="3">Type III secretion protein HrpD</fullName>
    </recommendedName>
</protein>